<evidence type="ECO:0000256" key="4">
    <source>
        <dbReference type="ARBA" id="ARBA00022989"/>
    </source>
</evidence>
<evidence type="ECO:0000256" key="3">
    <source>
        <dbReference type="ARBA" id="ARBA00022692"/>
    </source>
</evidence>
<evidence type="ECO:0000256" key="6">
    <source>
        <dbReference type="SAM" id="Coils"/>
    </source>
</evidence>
<dbReference type="AlphaFoldDB" id="A0A369LCZ5"/>
<evidence type="ECO:0000313" key="9">
    <source>
        <dbReference type="EMBL" id="RDB55878.1"/>
    </source>
</evidence>
<feature type="transmembrane region" description="Helical" evidence="7">
    <location>
        <begin position="361"/>
        <end position="387"/>
    </location>
</feature>
<evidence type="ECO:0000313" key="10">
    <source>
        <dbReference type="Proteomes" id="UP000253975"/>
    </source>
</evidence>
<evidence type="ECO:0000259" key="8">
    <source>
        <dbReference type="Pfam" id="PF02687"/>
    </source>
</evidence>
<dbReference type="Proteomes" id="UP000253975">
    <property type="component" value="Unassembled WGS sequence"/>
</dbReference>
<feature type="transmembrane region" description="Helical" evidence="7">
    <location>
        <begin position="269"/>
        <end position="294"/>
    </location>
</feature>
<evidence type="ECO:0000256" key="2">
    <source>
        <dbReference type="ARBA" id="ARBA00022475"/>
    </source>
</evidence>
<feature type="transmembrane region" description="Helical" evidence="7">
    <location>
        <begin position="20"/>
        <end position="40"/>
    </location>
</feature>
<accession>A0A369LCZ5</accession>
<dbReference type="RefSeq" id="WP_114616178.1">
    <property type="nucleotide sequence ID" value="NZ_PPTO01000017.1"/>
</dbReference>
<comment type="caution">
    <text evidence="9">The sequence shown here is derived from an EMBL/GenBank/DDBJ whole genome shotgun (WGS) entry which is preliminary data.</text>
</comment>
<reference evidence="9 10" key="1">
    <citation type="journal article" date="2018" name="Elife">
        <title>Discovery and characterization of a prevalent human gut bacterial enzyme sufficient for the inactivation of a family of plant toxins.</title>
        <authorList>
            <person name="Koppel N."/>
            <person name="Bisanz J.E."/>
            <person name="Pandelia M.E."/>
            <person name="Turnbaugh P.J."/>
            <person name="Balskus E.P."/>
        </authorList>
    </citation>
    <scope>NUCLEOTIDE SEQUENCE [LARGE SCALE GENOMIC DNA]</scope>
    <source>
        <strain evidence="9 10">OB21 GAM31</strain>
    </source>
</reference>
<evidence type="ECO:0000256" key="1">
    <source>
        <dbReference type="ARBA" id="ARBA00004651"/>
    </source>
</evidence>
<gene>
    <name evidence="9" type="ORF">C1881_08935</name>
</gene>
<name>A0A369LCZ5_9ACTN</name>
<evidence type="ECO:0000256" key="5">
    <source>
        <dbReference type="ARBA" id="ARBA00023136"/>
    </source>
</evidence>
<dbReference type="PANTHER" id="PTHR30287">
    <property type="entry name" value="MEMBRANE COMPONENT OF PREDICTED ABC SUPERFAMILY METABOLITE UPTAKE TRANSPORTER"/>
    <property type="match status" value="1"/>
</dbReference>
<dbReference type="EMBL" id="PPTO01000017">
    <property type="protein sequence ID" value="RDB55878.1"/>
    <property type="molecule type" value="Genomic_DNA"/>
</dbReference>
<dbReference type="InterPro" id="IPR038766">
    <property type="entry name" value="Membrane_comp_ABC_pdt"/>
</dbReference>
<comment type="subcellular location">
    <subcellularLocation>
        <location evidence="1">Cell membrane</location>
        <topology evidence="1">Multi-pass membrane protein</topology>
    </subcellularLocation>
</comment>
<dbReference type="InterPro" id="IPR003838">
    <property type="entry name" value="ABC3_permease_C"/>
</dbReference>
<feature type="transmembrane region" description="Helical" evidence="7">
    <location>
        <begin position="315"/>
        <end position="341"/>
    </location>
</feature>
<dbReference type="GO" id="GO:0005886">
    <property type="term" value="C:plasma membrane"/>
    <property type="evidence" value="ECO:0007669"/>
    <property type="project" value="UniProtKB-SubCell"/>
</dbReference>
<feature type="domain" description="ABC3 transporter permease C-terminal" evidence="8">
    <location>
        <begin position="273"/>
        <end position="388"/>
    </location>
</feature>
<proteinExistence type="predicted"/>
<organism evidence="9 10">
    <name type="scientific">Slackia isoflavoniconvertens</name>
    <dbReference type="NCBI Taxonomy" id="572010"/>
    <lineage>
        <taxon>Bacteria</taxon>
        <taxon>Bacillati</taxon>
        <taxon>Actinomycetota</taxon>
        <taxon>Coriobacteriia</taxon>
        <taxon>Eggerthellales</taxon>
        <taxon>Eggerthellaceae</taxon>
        <taxon>Slackia</taxon>
    </lineage>
</organism>
<feature type="transmembrane region" description="Helical" evidence="7">
    <location>
        <begin position="757"/>
        <end position="776"/>
    </location>
</feature>
<feature type="coiled-coil region" evidence="6">
    <location>
        <begin position="508"/>
        <end position="535"/>
    </location>
</feature>
<evidence type="ECO:0000256" key="7">
    <source>
        <dbReference type="SAM" id="Phobius"/>
    </source>
</evidence>
<feature type="transmembrane region" description="Helical" evidence="7">
    <location>
        <begin position="432"/>
        <end position="456"/>
    </location>
</feature>
<feature type="transmembrane region" description="Helical" evidence="7">
    <location>
        <begin position="845"/>
        <end position="869"/>
    </location>
</feature>
<keyword evidence="2" id="KW-1003">Cell membrane</keyword>
<keyword evidence="5 7" id="KW-0472">Membrane</keyword>
<dbReference type="Pfam" id="PF02687">
    <property type="entry name" value="FtsX"/>
    <property type="match status" value="2"/>
</dbReference>
<keyword evidence="6" id="KW-0175">Coiled coil</keyword>
<protein>
    <submittedName>
        <fullName evidence="9">ABC transporter permease</fullName>
    </submittedName>
</protein>
<feature type="domain" description="ABC3 transporter permease C-terminal" evidence="8">
    <location>
        <begin position="760"/>
        <end position="878"/>
    </location>
</feature>
<feature type="transmembrane region" description="Helical" evidence="7">
    <location>
        <begin position="804"/>
        <end position="825"/>
    </location>
</feature>
<keyword evidence="3 7" id="KW-0812">Transmembrane</keyword>
<dbReference type="PANTHER" id="PTHR30287:SF2">
    <property type="entry name" value="BLL1001 PROTEIN"/>
    <property type="match status" value="1"/>
</dbReference>
<keyword evidence="4 7" id="KW-1133">Transmembrane helix</keyword>
<sequence length="887" mass="97102">MSPLIKRLPRELVHNIGKYLGIFLLMAVSIALTSGFLLAAHSISVIIDDMPETYVIEDGRFTTAFEATDEQLDAVRDAASDSGGIELYKNYSFDASFEKTQGDNVRNCTVRTFEHRSQVDLAAYAQGGEPQAADEIAIDRVFATNNDVSMGDTVALNGVEFHVVGIMTLADNQALFQSNSDFTVNTLSFGVAEVSSEGFKALENTGFLPSYTYSYRFADRDLSVADRVDIEKDMVSALSDAHANVTDLTDVDSNQGIGYAKDDVSGDSAMWMTLLYIIIVIMAFVFVVLTSGMIEEESAIIGTLLASGYRRRELVAHYLALPCIVGIAAAAVGNVVGFTLMSEPMRNLYYGSYSLPPYYATWSWGVFFQTTVVPVAVLVLVTLVGLLRKMGHTPLQFLRHETSKGGVKRGFALPERLSFTARFRLRVFLRNLGNFATLFVGIGFASLLLLFSLAILPTMSHYAENLHNTVVAQHQYSLKAPLELEGTSDEREAWKAADTLQGVEGARLSALENAADDAQEKADALKAAAEALQVEPTLEAMQKAQDAQNAFAKSQDALNSELDDVAADLGATRDDVVDMIDKVSDLNLDDENVHPVNTVDNGAGTIAQAEKFAVYTLQYNRGEGNGEETIAVYGVQEGSRYWTDMDLGSGKAVFGGGLVDKFGFKQGDAIDLYDKYEDKTHTLTFTGDEGTWGTKSTMNIYMSLDDFNAMFGNDAAYFNGYASDEPLMLDSRYVASDLTPSDMDAIGEQFTGMMDDMIGMLVGMSVFIFLVFMYLLTKSVIDHSARSISYMKVFGYRDREVSKLYVRSITWCVVISLIVCQPLIIASLTAIFKAMLLSYSGNIEIYVPLACILEVIATGFATYLVVALLHVRHIKKVPLALALKNAE</sequence>